<dbReference type="EMBL" id="CAJNOI010001400">
    <property type="protein sequence ID" value="CAF1410488.1"/>
    <property type="molecule type" value="Genomic_DNA"/>
</dbReference>
<sequence length="105" mass="11929">MEIYGPNTETGRLDYIINVPLPDEVAHIAILNNVLKELSVQEQDIPCSSINETRGYGGTLIKIIKYANKLAQQQSTEDDTPAEVHEHHFNKAMLFFKESVRYPID</sequence>
<evidence type="ECO:0000313" key="1">
    <source>
        <dbReference type="EMBL" id="CAF1410488.1"/>
    </source>
</evidence>
<evidence type="ECO:0000313" key="2">
    <source>
        <dbReference type="EMBL" id="CAF1617384.1"/>
    </source>
</evidence>
<comment type="caution">
    <text evidence="1">The sequence shown here is derived from an EMBL/GenBank/DDBJ whole genome shotgun (WGS) entry which is preliminary data.</text>
</comment>
<dbReference type="Gene3D" id="1.10.8.60">
    <property type="match status" value="1"/>
</dbReference>
<keyword evidence="3" id="KW-1185">Reference proteome</keyword>
<dbReference type="EMBL" id="CAJNOM010001725">
    <property type="protein sequence ID" value="CAF1617384.1"/>
    <property type="molecule type" value="Genomic_DNA"/>
</dbReference>
<accession>A0A815LYM3</accession>
<organism evidence="1 4">
    <name type="scientific">Adineta steineri</name>
    <dbReference type="NCBI Taxonomy" id="433720"/>
    <lineage>
        <taxon>Eukaryota</taxon>
        <taxon>Metazoa</taxon>
        <taxon>Spiralia</taxon>
        <taxon>Gnathifera</taxon>
        <taxon>Rotifera</taxon>
        <taxon>Eurotatoria</taxon>
        <taxon>Bdelloidea</taxon>
        <taxon>Adinetida</taxon>
        <taxon>Adinetidae</taxon>
        <taxon>Adineta</taxon>
    </lineage>
</organism>
<gene>
    <name evidence="1" type="ORF">BJG266_LOCUS38175</name>
    <name evidence="2" type="ORF">QVE165_LOCUS55051</name>
</gene>
<evidence type="ECO:0000313" key="3">
    <source>
        <dbReference type="Proteomes" id="UP000663832"/>
    </source>
</evidence>
<proteinExistence type="predicted"/>
<dbReference type="AlphaFoldDB" id="A0A815LYM3"/>
<dbReference type="Gene3D" id="3.40.50.300">
    <property type="entry name" value="P-loop containing nucleotide triphosphate hydrolases"/>
    <property type="match status" value="1"/>
</dbReference>
<dbReference type="Proteomes" id="UP000663877">
    <property type="component" value="Unassembled WGS sequence"/>
</dbReference>
<name>A0A815LYM3_9BILA</name>
<dbReference type="InterPro" id="IPR027417">
    <property type="entry name" value="P-loop_NTPase"/>
</dbReference>
<protein>
    <submittedName>
        <fullName evidence="1">Uncharacterized protein</fullName>
    </submittedName>
</protein>
<dbReference type="Proteomes" id="UP000663832">
    <property type="component" value="Unassembled WGS sequence"/>
</dbReference>
<evidence type="ECO:0000313" key="4">
    <source>
        <dbReference type="Proteomes" id="UP000663877"/>
    </source>
</evidence>
<reference evidence="1" key="1">
    <citation type="submission" date="2021-02" db="EMBL/GenBank/DDBJ databases">
        <authorList>
            <person name="Nowell W R."/>
        </authorList>
    </citation>
    <scope>NUCLEOTIDE SEQUENCE</scope>
</reference>
<dbReference type="OrthoDB" id="10469658at2759"/>